<gene>
    <name evidence="1" type="ORF">AE618_24280</name>
</gene>
<dbReference type="InterPro" id="IPR031485">
    <property type="entry name" value="CBP_BcsS"/>
</dbReference>
<reference evidence="1 2" key="1">
    <citation type="submission" date="2015-07" db="EMBL/GenBank/DDBJ databases">
        <title>Whole genome sequencing of Bosea vaviloviae isolated from cave pool.</title>
        <authorList>
            <person name="Tan N.E.H."/>
            <person name="Lee Y.P."/>
            <person name="Gan H.M."/>
            <person name="Barton H."/>
            <person name="Savka M.A."/>
        </authorList>
    </citation>
    <scope>NUCLEOTIDE SEQUENCE [LARGE SCALE GENOMIC DNA]</scope>
    <source>
        <strain evidence="1 2">SD260</strain>
    </source>
</reference>
<keyword evidence="2" id="KW-1185">Reference proteome</keyword>
<organism evidence="1 2">
    <name type="scientific">Bosea vaviloviae</name>
    <dbReference type="NCBI Taxonomy" id="1526658"/>
    <lineage>
        <taxon>Bacteria</taxon>
        <taxon>Pseudomonadati</taxon>
        <taxon>Pseudomonadota</taxon>
        <taxon>Alphaproteobacteria</taxon>
        <taxon>Hyphomicrobiales</taxon>
        <taxon>Boseaceae</taxon>
        <taxon>Bosea</taxon>
    </lineage>
</organism>
<evidence type="ECO:0000313" key="1">
    <source>
        <dbReference type="EMBL" id="KPH75501.1"/>
    </source>
</evidence>
<name>A0A0N0M803_9HYPH</name>
<evidence type="ECO:0000313" key="2">
    <source>
        <dbReference type="Proteomes" id="UP000037822"/>
    </source>
</evidence>
<dbReference type="Pfam" id="PF17036">
    <property type="entry name" value="CBP_BcsS"/>
    <property type="match status" value="1"/>
</dbReference>
<dbReference type="RefSeq" id="WP_054211637.1">
    <property type="nucleotide sequence ID" value="NZ_LGSZ01000078.1"/>
</dbReference>
<dbReference type="EMBL" id="LGSZ01000078">
    <property type="protein sequence ID" value="KPH75501.1"/>
    <property type="molecule type" value="Genomic_DNA"/>
</dbReference>
<comment type="caution">
    <text evidence="1">The sequence shown here is derived from an EMBL/GenBank/DDBJ whole genome shotgun (WGS) entry which is preliminary data.</text>
</comment>
<accession>A0A0N0M803</accession>
<evidence type="ECO:0008006" key="3">
    <source>
        <dbReference type="Google" id="ProtNLM"/>
    </source>
</evidence>
<dbReference type="OrthoDB" id="7991172at2"/>
<dbReference type="Proteomes" id="UP000037822">
    <property type="component" value="Unassembled WGS sequence"/>
</dbReference>
<proteinExistence type="predicted"/>
<dbReference type="PATRIC" id="fig|1526658.3.peg.884"/>
<protein>
    <recommendedName>
        <fullName evidence="3">Cellulose biosynthesis protein BcsS</fullName>
    </recommendedName>
</protein>
<dbReference type="AlphaFoldDB" id="A0A0N0M803"/>
<sequence>MATPAIADDEQAEERSPWSSVLFGSLEAGPTKGFVSAGMKTALWSGLSSSGFRTMLKIGGAQEQARRQRPRGIAYKSEAQALIGYEWRIGDTFLSLYAGSDYEGEQREEPRGTVTTGSYGARLHGDLWMTPSEGTMLQASAYASTLDGRLWGRVAAGWLLPQAFRLASFQSDGAHIGPEFEAYRSHDYHKLRFGLHLTGLRLFGLTWRLSGGIQKTSDRPADAYATLGLHWQS</sequence>